<dbReference type="PANTHER" id="PTHR13847:SF289">
    <property type="entry name" value="GLYCINE OXIDASE"/>
    <property type="match status" value="1"/>
</dbReference>
<name>A0A7R8WV14_9CRUS</name>
<dbReference type="SUPFAM" id="SSF54373">
    <property type="entry name" value="FAD-linked reductases, C-terminal domain"/>
    <property type="match status" value="1"/>
</dbReference>
<proteinExistence type="predicted"/>
<organism evidence="2">
    <name type="scientific">Cyprideis torosa</name>
    <dbReference type="NCBI Taxonomy" id="163714"/>
    <lineage>
        <taxon>Eukaryota</taxon>
        <taxon>Metazoa</taxon>
        <taxon>Ecdysozoa</taxon>
        <taxon>Arthropoda</taxon>
        <taxon>Crustacea</taxon>
        <taxon>Oligostraca</taxon>
        <taxon>Ostracoda</taxon>
        <taxon>Podocopa</taxon>
        <taxon>Podocopida</taxon>
        <taxon>Cytherocopina</taxon>
        <taxon>Cytheroidea</taxon>
        <taxon>Cytherideidae</taxon>
        <taxon>Cyprideis</taxon>
    </lineage>
</organism>
<keyword evidence="1" id="KW-0560">Oxidoreductase</keyword>
<dbReference type="EMBL" id="OB687110">
    <property type="protein sequence ID" value="CAD7237358.1"/>
    <property type="molecule type" value="Genomic_DNA"/>
</dbReference>
<sequence>MAADVPGTESDWLIVGGGVVGLSVAWGLVLRGQRVTVVDGPDRDHRASRGNFGLVWVQGKGVDAPHYARWTRRSVAAWRGFADDLEHASGEALSLEQRGGLDIHFDDASLGVAEANYQRLRAELDGDYPYERLDASALRRIEPEIGPEVCGALFHPEDGQVNPLRLLGALASAVQRNGGHLHSDCAIERIDADGGGFVAVDADGRRFSAGRIALCAGLGAIRLGPQLGFAVPIQPLRGQVLITERMPPVVGYPSVIARQVDNGGIQLGDSKEPVGFDDGTTLDICATIAARAIRAYPALAKARMLRSWGALRVMSPDGLPIYQQSSRYPGAFFLTCHSGITLAAGHARFLSEWLDDASALPDLAAFSEARFDV</sequence>
<dbReference type="GO" id="GO:0005737">
    <property type="term" value="C:cytoplasm"/>
    <property type="evidence" value="ECO:0007669"/>
    <property type="project" value="TreeGrafter"/>
</dbReference>
<dbReference type="SUPFAM" id="SSF51905">
    <property type="entry name" value="FAD/NAD(P)-binding domain"/>
    <property type="match status" value="1"/>
</dbReference>
<evidence type="ECO:0000313" key="2">
    <source>
        <dbReference type="EMBL" id="CAD7237358.1"/>
    </source>
</evidence>
<accession>A0A7R8WV14</accession>
<gene>
    <name evidence="2" type="ORF">CTOB1V02_LOCUS15173</name>
</gene>
<reference evidence="2" key="1">
    <citation type="submission" date="2020-11" db="EMBL/GenBank/DDBJ databases">
        <authorList>
            <person name="Tran Van P."/>
        </authorList>
    </citation>
    <scope>NUCLEOTIDE SEQUENCE</scope>
</reference>
<dbReference type="GO" id="GO:0016491">
    <property type="term" value="F:oxidoreductase activity"/>
    <property type="evidence" value="ECO:0007669"/>
    <property type="project" value="UniProtKB-KW"/>
</dbReference>
<dbReference type="OrthoDB" id="498204at2759"/>
<dbReference type="PANTHER" id="PTHR13847">
    <property type="entry name" value="SARCOSINE DEHYDROGENASE-RELATED"/>
    <property type="match status" value="1"/>
</dbReference>
<dbReference type="InterPro" id="IPR006076">
    <property type="entry name" value="FAD-dep_OxRdtase"/>
</dbReference>
<protein>
    <submittedName>
        <fullName evidence="2">Uncharacterized protein</fullName>
    </submittedName>
</protein>
<dbReference type="Gene3D" id="3.30.9.10">
    <property type="entry name" value="D-Amino Acid Oxidase, subunit A, domain 2"/>
    <property type="match status" value="1"/>
</dbReference>
<dbReference type="InterPro" id="IPR036188">
    <property type="entry name" value="FAD/NAD-bd_sf"/>
</dbReference>
<dbReference type="Pfam" id="PF01266">
    <property type="entry name" value="DAO"/>
    <property type="match status" value="1"/>
</dbReference>
<dbReference type="AlphaFoldDB" id="A0A7R8WV14"/>
<evidence type="ECO:0000256" key="1">
    <source>
        <dbReference type="ARBA" id="ARBA00023002"/>
    </source>
</evidence>
<dbReference type="Gene3D" id="3.50.50.60">
    <property type="entry name" value="FAD/NAD(P)-binding domain"/>
    <property type="match status" value="1"/>
</dbReference>